<feature type="region of interest" description="Disordered" evidence="1">
    <location>
        <begin position="80"/>
        <end position="102"/>
    </location>
</feature>
<reference evidence="2" key="1">
    <citation type="submission" date="2013-10" db="EMBL/GenBank/DDBJ databases">
        <title>Genomic analysis of the causative agents of coccidiosis in chickens.</title>
        <authorList>
            <person name="Reid A.J."/>
            <person name="Blake D."/>
            <person name="Billington K."/>
            <person name="Browne H."/>
            <person name="Dunn M."/>
            <person name="Hung S."/>
            <person name="Kawahara F."/>
            <person name="Miranda-Saavedra D."/>
            <person name="Mourier T."/>
            <person name="Nagra H."/>
            <person name="Otto T.D."/>
            <person name="Rawlings N."/>
            <person name="Sanchez A."/>
            <person name="Sanders M."/>
            <person name="Subramaniam C."/>
            <person name="Tay Y."/>
            <person name="Dear P."/>
            <person name="Doerig C."/>
            <person name="Gruber A."/>
            <person name="Parkinson J."/>
            <person name="Shirley M."/>
            <person name="Wan K.L."/>
            <person name="Berriman M."/>
            <person name="Tomley F."/>
            <person name="Pain A."/>
        </authorList>
    </citation>
    <scope>NUCLEOTIDE SEQUENCE [LARGE SCALE GENOMIC DNA]</scope>
    <source>
        <strain evidence="2">Houghton</strain>
    </source>
</reference>
<name>U6G3R0_9EIME</name>
<dbReference type="EMBL" id="HG689234">
    <property type="protein sequence ID" value="CDI73938.1"/>
    <property type="molecule type" value="Genomic_DNA"/>
</dbReference>
<protein>
    <submittedName>
        <fullName evidence="2">Uncharacterized protein</fullName>
    </submittedName>
</protein>
<organism evidence="2 3">
    <name type="scientific">Eimeria praecox</name>
    <dbReference type="NCBI Taxonomy" id="51316"/>
    <lineage>
        <taxon>Eukaryota</taxon>
        <taxon>Sar</taxon>
        <taxon>Alveolata</taxon>
        <taxon>Apicomplexa</taxon>
        <taxon>Conoidasida</taxon>
        <taxon>Coccidia</taxon>
        <taxon>Eucoccidiorida</taxon>
        <taxon>Eimeriorina</taxon>
        <taxon>Eimeriidae</taxon>
        <taxon>Eimeria</taxon>
    </lineage>
</organism>
<evidence type="ECO:0000256" key="1">
    <source>
        <dbReference type="SAM" id="MobiDB-lite"/>
    </source>
</evidence>
<accession>U6G3R0</accession>
<sequence length="331" mass="34845">MLQNRGLLHTADLSAVKREGLAAAPKLLQQMLQQAAAKPLQARVLLLHGPPQATAAAAAAAKDVLPAAVVADAEALLSLEQQQQQHQQEEQQEGTTDQAPEDEEGLAVLDAEPPSAALLHFAAEGKAKRILLVGDDDSMRLREELSSCTSGAICLGSVLASDMLHLVVASRRRRCRFASFTGAHIAYAACAECSSKISVAALVAPKGLATAALGKAVATTLGLRLIPDFEQYVKQQRQRQHELGPASGGLSKAIQQAKGRLRAPAVVAEALRALRKPQVESVGNGVLLLDMLDSVELVSKSSSKQSSSCPCSSLPETLTMHLGEVWVVLSA</sequence>
<dbReference type="Proteomes" id="UP000018201">
    <property type="component" value="Unassembled WGS sequence"/>
</dbReference>
<dbReference type="OrthoDB" id="10637999at2759"/>
<reference evidence="2" key="2">
    <citation type="submission" date="2013-10" db="EMBL/GenBank/DDBJ databases">
        <authorList>
            <person name="Aslett M."/>
        </authorList>
    </citation>
    <scope>NUCLEOTIDE SEQUENCE [LARGE SCALE GENOMIC DNA]</scope>
    <source>
        <strain evidence="2">Houghton</strain>
    </source>
</reference>
<gene>
    <name evidence="2" type="ORF">EPH_0029820</name>
</gene>
<keyword evidence="3" id="KW-1185">Reference proteome</keyword>
<evidence type="ECO:0000313" key="2">
    <source>
        <dbReference type="EMBL" id="CDI73938.1"/>
    </source>
</evidence>
<dbReference type="AlphaFoldDB" id="U6G3R0"/>
<evidence type="ECO:0000313" key="3">
    <source>
        <dbReference type="Proteomes" id="UP000018201"/>
    </source>
</evidence>
<proteinExistence type="predicted"/>
<dbReference type="VEuPathDB" id="ToxoDB:EPH_0029820"/>